<sequence length="144" mass="16353">MIEFHANFYTPNRYAKLLDAKCFVLPKRFKIVGRTTIEYVEDQVNFHLKSGRPLMLVGMLDQSPIVQDYLGISHSLTDLHEQLRLDSICPIALVATGNMPVTRESFCITLDADEKLSQTILKAAPLTNDPATGKRLYLLIFLRE</sequence>
<organism evidence="1 2">
    <name type="scientific">Ditylenchus destructor</name>
    <dbReference type="NCBI Taxonomy" id="166010"/>
    <lineage>
        <taxon>Eukaryota</taxon>
        <taxon>Metazoa</taxon>
        <taxon>Ecdysozoa</taxon>
        <taxon>Nematoda</taxon>
        <taxon>Chromadorea</taxon>
        <taxon>Rhabditida</taxon>
        <taxon>Tylenchina</taxon>
        <taxon>Tylenchomorpha</taxon>
        <taxon>Sphaerularioidea</taxon>
        <taxon>Anguinidae</taxon>
        <taxon>Anguininae</taxon>
        <taxon>Ditylenchus</taxon>
    </lineage>
</organism>
<dbReference type="Proteomes" id="UP001201812">
    <property type="component" value="Unassembled WGS sequence"/>
</dbReference>
<dbReference type="AlphaFoldDB" id="A0AAD4QV18"/>
<evidence type="ECO:0000313" key="1">
    <source>
        <dbReference type="EMBL" id="KAI1691031.1"/>
    </source>
</evidence>
<accession>A0AAD4QV18</accession>
<protein>
    <submittedName>
        <fullName evidence="1">Uncharacterized protein</fullName>
    </submittedName>
</protein>
<gene>
    <name evidence="1" type="ORF">DdX_22145</name>
</gene>
<name>A0AAD4QV18_9BILA</name>
<evidence type="ECO:0000313" key="2">
    <source>
        <dbReference type="Proteomes" id="UP001201812"/>
    </source>
</evidence>
<proteinExistence type="predicted"/>
<dbReference type="EMBL" id="JAKKPZ010001013">
    <property type="protein sequence ID" value="KAI1691031.1"/>
    <property type="molecule type" value="Genomic_DNA"/>
</dbReference>
<keyword evidence="2" id="KW-1185">Reference proteome</keyword>
<reference evidence="1" key="1">
    <citation type="submission" date="2022-01" db="EMBL/GenBank/DDBJ databases">
        <title>Genome Sequence Resource for Two Populations of Ditylenchus destructor, the Migratory Endoparasitic Phytonematode.</title>
        <authorList>
            <person name="Zhang H."/>
            <person name="Lin R."/>
            <person name="Xie B."/>
        </authorList>
    </citation>
    <scope>NUCLEOTIDE SEQUENCE</scope>
    <source>
        <strain evidence="1">BazhouSP</strain>
    </source>
</reference>
<comment type="caution">
    <text evidence="1">The sequence shown here is derived from an EMBL/GenBank/DDBJ whole genome shotgun (WGS) entry which is preliminary data.</text>
</comment>